<dbReference type="Pfam" id="PF00072">
    <property type="entry name" value="Response_reg"/>
    <property type="match status" value="1"/>
</dbReference>
<dbReference type="SUPFAM" id="SSF47384">
    <property type="entry name" value="Homodimeric domain of signal transducing histidine kinase"/>
    <property type="match status" value="1"/>
</dbReference>
<dbReference type="PROSITE" id="PS50109">
    <property type="entry name" value="HIS_KIN"/>
    <property type="match status" value="1"/>
</dbReference>
<dbReference type="PROSITE" id="PS50110">
    <property type="entry name" value="RESPONSE_REGULATORY"/>
    <property type="match status" value="1"/>
</dbReference>
<dbReference type="SUPFAM" id="SSF55874">
    <property type="entry name" value="ATPase domain of HSP90 chaperone/DNA topoisomerase II/histidine kinase"/>
    <property type="match status" value="1"/>
</dbReference>
<dbReference type="CDD" id="cd19920">
    <property type="entry name" value="REC_PA4781-like"/>
    <property type="match status" value="1"/>
</dbReference>
<dbReference type="SUPFAM" id="SSF52172">
    <property type="entry name" value="CheY-like"/>
    <property type="match status" value="1"/>
</dbReference>
<evidence type="ECO:0000256" key="4">
    <source>
        <dbReference type="ARBA" id="ARBA00022777"/>
    </source>
</evidence>
<evidence type="ECO:0000313" key="9">
    <source>
        <dbReference type="EMBL" id="MBE9042003.1"/>
    </source>
</evidence>
<accession>A0A928VZ97</accession>
<dbReference type="PANTHER" id="PTHR43065">
    <property type="entry name" value="SENSOR HISTIDINE KINASE"/>
    <property type="match status" value="1"/>
</dbReference>
<dbReference type="AlphaFoldDB" id="A0A928VZ97"/>
<dbReference type="Gene3D" id="1.10.287.130">
    <property type="match status" value="1"/>
</dbReference>
<keyword evidence="5" id="KW-0902">Two-component regulatory system</keyword>
<dbReference type="PANTHER" id="PTHR43065:SF50">
    <property type="entry name" value="HISTIDINE KINASE"/>
    <property type="match status" value="1"/>
</dbReference>
<dbReference type="SMART" id="SM00388">
    <property type="entry name" value="HisKA"/>
    <property type="match status" value="1"/>
</dbReference>
<dbReference type="EC" id="2.7.13.3" evidence="2"/>
<dbReference type="InterPro" id="IPR003661">
    <property type="entry name" value="HisK_dim/P_dom"/>
</dbReference>
<dbReference type="Gene3D" id="3.40.50.2300">
    <property type="match status" value="1"/>
</dbReference>
<feature type="domain" description="Histidine kinase" evidence="7">
    <location>
        <begin position="217"/>
        <end position="474"/>
    </location>
</feature>
<proteinExistence type="predicted"/>
<dbReference type="InterPro" id="IPR004358">
    <property type="entry name" value="Sig_transdc_His_kin-like_C"/>
</dbReference>
<comment type="caution">
    <text evidence="9">The sequence shown here is derived from an EMBL/GenBank/DDBJ whole genome shotgun (WGS) entry which is preliminary data.</text>
</comment>
<dbReference type="CDD" id="cd00082">
    <property type="entry name" value="HisKA"/>
    <property type="match status" value="1"/>
</dbReference>
<keyword evidence="10" id="KW-1185">Reference proteome</keyword>
<keyword evidence="4" id="KW-0808">Transferase</keyword>
<organism evidence="9 10">
    <name type="scientific">Zarconia navalis LEGE 11467</name>
    <dbReference type="NCBI Taxonomy" id="1828826"/>
    <lineage>
        <taxon>Bacteria</taxon>
        <taxon>Bacillati</taxon>
        <taxon>Cyanobacteriota</taxon>
        <taxon>Cyanophyceae</taxon>
        <taxon>Oscillatoriophycideae</taxon>
        <taxon>Oscillatoriales</taxon>
        <taxon>Oscillatoriales incertae sedis</taxon>
        <taxon>Zarconia</taxon>
        <taxon>Zarconia navalis</taxon>
    </lineage>
</organism>
<name>A0A928VZ97_9CYAN</name>
<evidence type="ECO:0000259" key="8">
    <source>
        <dbReference type="PROSITE" id="PS50110"/>
    </source>
</evidence>
<protein>
    <recommendedName>
        <fullName evidence="2">histidine kinase</fullName>
        <ecNumber evidence="2">2.7.13.3</ecNumber>
    </recommendedName>
</protein>
<evidence type="ECO:0000259" key="7">
    <source>
        <dbReference type="PROSITE" id="PS50109"/>
    </source>
</evidence>
<dbReference type="SMART" id="SM00387">
    <property type="entry name" value="HATPase_c"/>
    <property type="match status" value="1"/>
</dbReference>
<dbReference type="EMBL" id="JADEXN010000279">
    <property type="protein sequence ID" value="MBE9042003.1"/>
    <property type="molecule type" value="Genomic_DNA"/>
</dbReference>
<sequence>MTDEIIDRSTILIVDDNPTNLEVLSGVMADSGWEILVALDGQSAIEQIEYAQPDLVILDVMMPGIDGFETCYRIKSNADIKDTPIIFMTALSDTKDKVKGFSLGAIDYITKPFQTEEVLARVKTHLQIRELTRKLQDRNHQLVREVEERVSAQSALETLTKELEERVRSRTSELTRSERQLRQKTYELEESLNHLKQTQSQLVQAEKISSLGQLVAGIAHEVNNPVGFISGNLDYASEYLDNLLNLVNLYQDKIPNPPQEIEDEIEDIDLEFLLEDLPKLIQSMKVGTERIQEIMLSLRTFTRIDKEEKQRSNIQEGIESTLMILQHRLKANQERPAIQVVKEYENLPPVICYGGQLNQVFMNLLANAIDSFEESNRGLTFAQIEENPNVIRVKTQTIEDRVAIEISDNGTGIPEEVRQNIFGAFFTTKPVGKGTGLGLSISYQIVTEKHGGSLECRSEPGVGTTFRIEIPNPIET</sequence>
<dbReference type="InterPro" id="IPR036890">
    <property type="entry name" value="HATPase_C_sf"/>
</dbReference>
<dbReference type="Proteomes" id="UP000621799">
    <property type="component" value="Unassembled WGS sequence"/>
</dbReference>
<dbReference type="InterPro" id="IPR011006">
    <property type="entry name" value="CheY-like_superfamily"/>
</dbReference>
<dbReference type="RefSeq" id="WP_264322186.1">
    <property type="nucleotide sequence ID" value="NZ_JADEXN010000279.1"/>
</dbReference>
<evidence type="ECO:0000256" key="3">
    <source>
        <dbReference type="ARBA" id="ARBA00022553"/>
    </source>
</evidence>
<evidence type="ECO:0000313" key="10">
    <source>
        <dbReference type="Proteomes" id="UP000621799"/>
    </source>
</evidence>
<gene>
    <name evidence="9" type="ORF">IQ235_14570</name>
</gene>
<dbReference type="Pfam" id="PF02518">
    <property type="entry name" value="HATPase_c"/>
    <property type="match status" value="1"/>
</dbReference>
<dbReference type="Gene3D" id="3.30.565.10">
    <property type="entry name" value="Histidine kinase-like ATPase, C-terminal domain"/>
    <property type="match status" value="1"/>
</dbReference>
<dbReference type="PRINTS" id="PR00344">
    <property type="entry name" value="BCTRLSENSOR"/>
</dbReference>
<feature type="modified residue" description="4-aspartylphosphate" evidence="6">
    <location>
        <position position="59"/>
    </location>
</feature>
<evidence type="ECO:0000256" key="5">
    <source>
        <dbReference type="ARBA" id="ARBA00023012"/>
    </source>
</evidence>
<evidence type="ECO:0000256" key="6">
    <source>
        <dbReference type="PROSITE-ProRule" id="PRU00169"/>
    </source>
</evidence>
<comment type="catalytic activity">
    <reaction evidence="1">
        <text>ATP + protein L-histidine = ADP + protein N-phospho-L-histidine.</text>
        <dbReference type="EC" id="2.7.13.3"/>
    </reaction>
</comment>
<dbReference type="SMART" id="SM00448">
    <property type="entry name" value="REC"/>
    <property type="match status" value="1"/>
</dbReference>
<evidence type="ECO:0000256" key="2">
    <source>
        <dbReference type="ARBA" id="ARBA00012438"/>
    </source>
</evidence>
<keyword evidence="3 6" id="KW-0597">Phosphoprotein</keyword>
<dbReference type="InterPro" id="IPR005467">
    <property type="entry name" value="His_kinase_dom"/>
</dbReference>
<keyword evidence="4" id="KW-0418">Kinase</keyword>
<feature type="domain" description="Response regulatory" evidence="8">
    <location>
        <begin position="10"/>
        <end position="126"/>
    </location>
</feature>
<reference evidence="9" key="1">
    <citation type="submission" date="2020-10" db="EMBL/GenBank/DDBJ databases">
        <authorList>
            <person name="Castelo-Branco R."/>
            <person name="Eusebio N."/>
            <person name="Adriana R."/>
            <person name="Vieira A."/>
            <person name="Brugerolle De Fraissinette N."/>
            <person name="Rezende De Castro R."/>
            <person name="Schneider M.P."/>
            <person name="Vasconcelos V."/>
            <person name="Leao P.N."/>
        </authorList>
    </citation>
    <scope>NUCLEOTIDE SEQUENCE</scope>
    <source>
        <strain evidence="9">LEGE 11467</strain>
    </source>
</reference>
<dbReference type="GO" id="GO:0000155">
    <property type="term" value="F:phosphorelay sensor kinase activity"/>
    <property type="evidence" value="ECO:0007669"/>
    <property type="project" value="InterPro"/>
</dbReference>
<dbReference type="InterPro" id="IPR003594">
    <property type="entry name" value="HATPase_dom"/>
</dbReference>
<dbReference type="InterPro" id="IPR036097">
    <property type="entry name" value="HisK_dim/P_sf"/>
</dbReference>
<evidence type="ECO:0000256" key="1">
    <source>
        <dbReference type="ARBA" id="ARBA00000085"/>
    </source>
</evidence>
<dbReference type="InterPro" id="IPR001789">
    <property type="entry name" value="Sig_transdc_resp-reg_receiver"/>
</dbReference>